<dbReference type="SUPFAM" id="SSF54534">
    <property type="entry name" value="FKBP-like"/>
    <property type="match status" value="2"/>
</dbReference>
<sequence length="648" mass="73745">MTVISKAALASLLIFMTAAANAQVLFTYGGKAVTKNEFLKAYNKNNSDTRPTDQAYHDYLELYIRFKLKVQAALDKKMDTMSNQQAEINSFRAQIIDSYVRDEVSINQLTTEAIVRGKKDIHIAHIFVAAGKYATLEDVKKAQDKINAAYGELQKGQDFGKVAAQYSEDATVSANKGDIGYITSVVLPYELENGIYSTPVNKYTTVLRSKAGFHIFKNLGEREGLGRMKVAQILLAFPPDATEAQKEIIKKRADSIYNALTSGGDFKVLVTKFSNDNISWQAGGEMMEFGVGQYELPFENAAFALTKDSEISKPVLSSFGYHLIKRLSYKPATGDTVNTQMRDDMKQRIVQTDRLEVSQKMLLKKVLLLTGYKKIKVNEQHLFQIADSILDNNRIPVFADVTLKTPLFSFAKKTVTVKDFQAYLETIRNYENMKTGKTRAQILEEFTEVSAFDYYRQHLEEFNKDFKDQLAEFKEGNLLFEVMQRNIWDPASVDSAGLRNFYNAHKDKYWWESSADAIILTVTNQELSEEFRTKMKENYKNWQRYINESAGHLQGDSGRFELSQIPVVGRTNFTEGLITANVKNESDNTVAFSFIVKLYPNREMRGFNDARGFVINDYQAALEEKWIADLKKKYPVKVNEAELKKLPK</sequence>
<dbReference type="EMBL" id="LVXG01000015">
    <property type="protein sequence ID" value="OQP49363.1"/>
    <property type="molecule type" value="Genomic_DNA"/>
</dbReference>
<dbReference type="Gene3D" id="3.10.50.40">
    <property type="match status" value="2"/>
</dbReference>
<reference evidence="5" key="1">
    <citation type="submission" date="2016-04" db="EMBL/GenBank/DDBJ databases">
        <authorList>
            <person name="Chen L."/>
            <person name="Zhuang W."/>
            <person name="Wang G."/>
        </authorList>
    </citation>
    <scope>NUCLEOTIDE SEQUENCE [LARGE SCALE GENOMIC DNA]</scope>
    <source>
        <strain evidence="5">17621</strain>
    </source>
</reference>
<dbReference type="InterPro" id="IPR046357">
    <property type="entry name" value="PPIase_dom_sf"/>
</dbReference>
<name>A0A1V9ET80_9BACT</name>
<feature type="signal peptide" evidence="2">
    <location>
        <begin position="1"/>
        <end position="22"/>
    </location>
</feature>
<comment type="caution">
    <text evidence="4">The sequence shown here is derived from an EMBL/GenBank/DDBJ whole genome shotgun (WGS) entry which is preliminary data.</text>
</comment>
<evidence type="ECO:0000256" key="2">
    <source>
        <dbReference type="SAM" id="SignalP"/>
    </source>
</evidence>
<dbReference type="RefSeq" id="WP_081200377.1">
    <property type="nucleotide sequence ID" value="NZ_FOCZ01000017.1"/>
</dbReference>
<keyword evidence="1" id="KW-0697">Rotamase</keyword>
<dbReference type="AlphaFoldDB" id="A0A1V9ET80"/>
<evidence type="ECO:0000259" key="3">
    <source>
        <dbReference type="PROSITE" id="PS50198"/>
    </source>
</evidence>
<dbReference type="PANTHER" id="PTHR47245">
    <property type="entry name" value="PEPTIDYLPROLYL ISOMERASE"/>
    <property type="match status" value="1"/>
</dbReference>
<dbReference type="Pfam" id="PF00639">
    <property type="entry name" value="Rotamase"/>
    <property type="match status" value="2"/>
</dbReference>
<evidence type="ECO:0000313" key="5">
    <source>
        <dbReference type="Proteomes" id="UP000192610"/>
    </source>
</evidence>
<keyword evidence="2" id="KW-0732">Signal</keyword>
<keyword evidence="5" id="KW-1185">Reference proteome</keyword>
<dbReference type="STRING" id="354355.SAMN05660816_06124"/>
<dbReference type="OrthoDB" id="14196at2"/>
<protein>
    <recommendedName>
        <fullName evidence="3">PpiC domain-containing protein</fullName>
    </recommendedName>
</protein>
<keyword evidence="1" id="KW-0413">Isomerase</keyword>
<dbReference type="GO" id="GO:0003755">
    <property type="term" value="F:peptidyl-prolyl cis-trans isomerase activity"/>
    <property type="evidence" value="ECO:0007669"/>
    <property type="project" value="UniProtKB-KW"/>
</dbReference>
<feature type="domain" description="PpiC" evidence="3">
    <location>
        <begin position="225"/>
        <end position="328"/>
    </location>
</feature>
<evidence type="ECO:0000256" key="1">
    <source>
        <dbReference type="PROSITE-ProRule" id="PRU00278"/>
    </source>
</evidence>
<feature type="chain" id="PRO_5010728813" description="PpiC domain-containing protein" evidence="2">
    <location>
        <begin position="23"/>
        <end position="648"/>
    </location>
</feature>
<gene>
    <name evidence="4" type="ORF">A4H97_28920</name>
</gene>
<dbReference type="Gene3D" id="6.10.140.970">
    <property type="match status" value="1"/>
</dbReference>
<dbReference type="InterPro" id="IPR050245">
    <property type="entry name" value="PrsA_foldase"/>
</dbReference>
<dbReference type="Proteomes" id="UP000192610">
    <property type="component" value="Unassembled WGS sequence"/>
</dbReference>
<accession>A0A1V9ET80</accession>
<dbReference type="PROSITE" id="PS50198">
    <property type="entry name" value="PPIC_PPIASE_2"/>
    <property type="match status" value="2"/>
</dbReference>
<evidence type="ECO:0000313" key="4">
    <source>
        <dbReference type="EMBL" id="OQP49363.1"/>
    </source>
</evidence>
<organism evidence="4 5">
    <name type="scientific">Niastella yeongjuensis</name>
    <dbReference type="NCBI Taxonomy" id="354355"/>
    <lineage>
        <taxon>Bacteria</taxon>
        <taxon>Pseudomonadati</taxon>
        <taxon>Bacteroidota</taxon>
        <taxon>Chitinophagia</taxon>
        <taxon>Chitinophagales</taxon>
        <taxon>Chitinophagaceae</taxon>
        <taxon>Niastella</taxon>
    </lineage>
</organism>
<dbReference type="PANTHER" id="PTHR47245:SF2">
    <property type="entry name" value="PEPTIDYL-PROLYL CIS-TRANS ISOMERASE HP_0175-RELATED"/>
    <property type="match status" value="1"/>
</dbReference>
<dbReference type="InterPro" id="IPR000297">
    <property type="entry name" value="PPIase_PpiC"/>
</dbReference>
<proteinExistence type="predicted"/>
<feature type="domain" description="PpiC" evidence="3">
    <location>
        <begin position="118"/>
        <end position="220"/>
    </location>
</feature>